<dbReference type="PANTHER" id="PTHR36697">
    <property type="entry name" value="S-ADENOSYLMETHIONINE SYNTHASE"/>
    <property type="match status" value="1"/>
</dbReference>
<dbReference type="AlphaFoldDB" id="A0A5C5YX22"/>
<evidence type="ECO:0000313" key="2">
    <source>
        <dbReference type="EMBL" id="TWT79599.1"/>
    </source>
</evidence>
<dbReference type="PANTHER" id="PTHR36697:SF1">
    <property type="entry name" value="S-ADENOSYLMETHIONINE SYNTHASE"/>
    <property type="match status" value="1"/>
</dbReference>
<name>A0A5C5YX22_9BACT</name>
<reference evidence="2 3" key="1">
    <citation type="submission" date="2019-02" db="EMBL/GenBank/DDBJ databases">
        <title>Deep-cultivation of Planctomycetes and their phenomic and genomic characterization uncovers novel biology.</title>
        <authorList>
            <person name="Wiegand S."/>
            <person name="Jogler M."/>
            <person name="Boedeker C."/>
            <person name="Pinto D."/>
            <person name="Vollmers J."/>
            <person name="Rivas-Marin E."/>
            <person name="Kohn T."/>
            <person name="Peeters S.H."/>
            <person name="Heuer A."/>
            <person name="Rast P."/>
            <person name="Oberbeckmann S."/>
            <person name="Bunk B."/>
            <person name="Jeske O."/>
            <person name="Meyerdierks A."/>
            <person name="Storesund J.E."/>
            <person name="Kallscheuer N."/>
            <person name="Luecker S."/>
            <person name="Lage O.M."/>
            <person name="Pohl T."/>
            <person name="Merkel B.J."/>
            <person name="Hornburger P."/>
            <person name="Mueller R.-W."/>
            <person name="Bruemmer F."/>
            <person name="Labrenz M."/>
            <person name="Spormann A.M."/>
            <person name="Op Den Camp H."/>
            <person name="Overmann J."/>
            <person name="Amann R."/>
            <person name="Jetten M.S.M."/>
            <person name="Mascher T."/>
            <person name="Medema M.H."/>
            <person name="Devos D.P."/>
            <person name="Kaster A.-K."/>
            <person name="Ovreas L."/>
            <person name="Rohde M."/>
            <person name="Galperin M.Y."/>
            <person name="Jogler C."/>
        </authorList>
    </citation>
    <scope>NUCLEOTIDE SEQUENCE [LARGE SCALE GENOMIC DNA]</scope>
    <source>
        <strain evidence="2 3">CA13</strain>
    </source>
</reference>
<dbReference type="OrthoDB" id="9770738at2"/>
<organism evidence="2 3">
    <name type="scientific">Novipirellula herctigrandis</name>
    <dbReference type="NCBI Taxonomy" id="2527986"/>
    <lineage>
        <taxon>Bacteria</taxon>
        <taxon>Pseudomonadati</taxon>
        <taxon>Planctomycetota</taxon>
        <taxon>Planctomycetia</taxon>
        <taxon>Pirellulales</taxon>
        <taxon>Pirellulaceae</taxon>
        <taxon>Novipirellula</taxon>
    </lineage>
</organism>
<evidence type="ECO:0000313" key="3">
    <source>
        <dbReference type="Proteomes" id="UP000315010"/>
    </source>
</evidence>
<dbReference type="Gene3D" id="3.30.300.10">
    <property type="match status" value="1"/>
</dbReference>
<sequence length="382" mass="41970">MEIQLSVSSAITTSNLPFEYVERKGLGHPDSICDSVMEAAASALRREYVERFGRELHYNLDKAMLVAGESSPKLGGGKIERPMQFIAGDRATTRFGKKDVPVDEIVESAVLDWLRNHMRFMDVRKDVNFRSEIKAGSAELTGIFDREVTVANDTSAAVGYAPLSETERIVLETEHFINSADFQHPFPFAGEDVKVMGVRHHKQLRMTIAVAMVDQFIPTAASYYDNKQSIREAIVGFVNELRDQIEEVTVDINMLDDPSRAMAGMYLTVIGTSAESGDGGEVGRGNAVNGLISLNRPTSNEAAAGKNTMCHVGNIYNHLTHKIAAEIVQSIAPVQEATVWLCSQIGSPIDQPWSTSVDVVLESSVTPNDVRKSIEEIVQRAL</sequence>
<dbReference type="InterPro" id="IPR027790">
    <property type="entry name" value="AdoMet_synthase_2_family"/>
</dbReference>
<dbReference type="Pfam" id="PF01941">
    <property type="entry name" value="AdoMet_Synthase"/>
    <property type="match status" value="1"/>
</dbReference>
<dbReference type="RefSeq" id="WP_146394778.1">
    <property type="nucleotide sequence ID" value="NZ_SJPJ01000001.1"/>
</dbReference>
<gene>
    <name evidence="2" type="ORF">CA13_10030</name>
</gene>
<protein>
    <submittedName>
        <fullName evidence="2">S-adenosylmethionine synthetase</fullName>
    </submittedName>
</protein>
<comment type="caution">
    <text evidence="2">The sequence shown here is derived from an EMBL/GenBank/DDBJ whole genome shotgun (WGS) entry which is preliminary data.</text>
</comment>
<dbReference type="Proteomes" id="UP000315010">
    <property type="component" value="Unassembled WGS sequence"/>
</dbReference>
<keyword evidence="3" id="KW-1185">Reference proteome</keyword>
<dbReference type="InterPro" id="IPR042544">
    <property type="entry name" value="AdoMet_synthase_3"/>
</dbReference>
<comment type="similarity">
    <text evidence="1">Belongs to the AdoMet synthetase 2 family.</text>
</comment>
<dbReference type="Gene3D" id="3.30.300.340">
    <property type="entry name" value="S-adenosylmethionine synthetase, N-terminal domain"/>
    <property type="match status" value="1"/>
</dbReference>
<dbReference type="Gene3D" id="3.30.300.280">
    <property type="entry name" value="S-adenosylmethionine synthetase, C-terminal domain"/>
    <property type="match status" value="1"/>
</dbReference>
<proteinExistence type="inferred from homology"/>
<accession>A0A5C5YX22</accession>
<dbReference type="EMBL" id="SJPJ01000001">
    <property type="protein sequence ID" value="TWT79599.1"/>
    <property type="molecule type" value="Genomic_DNA"/>
</dbReference>
<dbReference type="InterPro" id="IPR042543">
    <property type="entry name" value="AdoMet_synthase_2"/>
</dbReference>
<evidence type="ECO:0000256" key="1">
    <source>
        <dbReference type="ARBA" id="ARBA00006892"/>
    </source>
</evidence>